<dbReference type="AlphaFoldDB" id="A0A1H3Y7V7"/>
<gene>
    <name evidence="1" type="ORF">SAMN04487990_10662</name>
</gene>
<protein>
    <submittedName>
        <fullName evidence="1">Uncharacterized protein</fullName>
    </submittedName>
</protein>
<accession>A0A1H3Y7V7</accession>
<dbReference type="EMBL" id="FNQK01000006">
    <property type="protein sequence ID" value="SEA06928.1"/>
    <property type="molecule type" value="Genomic_DNA"/>
</dbReference>
<name>A0A1H3Y7V7_BIZPA</name>
<proteinExistence type="predicted"/>
<evidence type="ECO:0000313" key="2">
    <source>
        <dbReference type="Proteomes" id="UP000198846"/>
    </source>
</evidence>
<reference evidence="1 2" key="1">
    <citation type="submission" date="2016-10" db="EMBL/GenBank/DDBJ databases">
        <authorList>
            <person name="de Groot N.N."/>
        </authorList>
    </citation>
    <scope>NUCLEOTIDE SEQUENCE [LARGE SCALE GENOMIC DNA]</scope>
    <source>
        <strain evidence="1 2">DSM 23842</strain>
    </source>
</reference>
<dbReference type="STRING" id="283786.SAMN04487990_10662"/>
<sequence>MGQSSQGIIEAFKHFVKDVLKLCLELVLLSNTQHFNLLLAVSYTHTGRKVYRFHHTINPLLLTPTLANSHTCNLKRLVKKAIHLIQYHKVFSTNPLSQSVAFGLGQSIRTTHKVKVYNSSLISS</sequence>
<evidence type="ECO:0000313" key="1">
    <source>
        <dbReference type="EMBL" id="SEA06928.1"/>
    </source>
</evidence>
<organism evidence="1 2">
    <name type="scientific">Bizionia paragorgiae</name>
    <dbReference type="NCBI Taxonomy" id="283786"/>
    <lineage>
        <taxon>Bacteria</taxon>
        <taxon>Pseudomonadati</taxon>
        <taxon>Bacteroidota</taxon>
        <taxon>Flavobacteriia</taxon>
        <taxon>Flavobacteriales</taxon>
        <taxon>Flavobacteriaceae</taxon>
        <taxon>Bizionia</taxon>
    </lineage>
</organism>
<keyword evidence="2" id="KW-1185">Reference proteome</keyword>
<dbReference type="Proteomes" id="UP000198846">
    <property type="component" value="Unassembled WGS sequence"/>
</dbReference>